<dbReference type="CDD" id="cd09279">
    <property type="entry name" value="RNase_HI_like"/>
    <property type="match status" value="1"/>
</dbReference>
<dbReference type="InterPro" id="IPR036397">
    <property type="entry name" value="RNaseH_sf"/>
</dbReference>
<organism evidence="2 3">
    <name type="scientific">Candidatus Giovannonibacteria bacterium GW2011_GWF2_42_19</name>
    <dbReference type="NCBI Taxonomy" id="1618659"/>
    <lineage>
        <taxon>Bacteria</taxon>
        <taxon>Candidatus Giovannoniibacteriota</taxon>
    </lineage>
</organism>
<dbReference type="Proteomes" id="UP000034036">
    <property type="component" value="Unassembled WGS sequence"/>
</dbReference>
<dbReference type="PANTHER" id="PTHR47723:SF19">
    <property type="entry name" value="POLYNUCLEOTIDYL TRANSFERASE, RIBONUCLEASE H-LIKE SUPERFAMILY PROTEIN"/>
    <property type="match status" value="1"/>
</dbReference>
<dbReference type="AlphaFoldDB" id="A0A0G0ZDH6"/>
<name>A0A0G0ZDH6_9BACT</name>
<accession>A0A0G0ZDH6</accession>
<evidence type="ECO:0000313" key="3">
    <source>
        <dbReference type="Proteomes" id="UP000034036"/>
    </source>
</evidence>
<comment type="caution">
    <text evidence="2">The sequence shown here is derived from an EMBL/GenBank/DDBJ whole genome shotgun (WGS) entry which is preliminary data.</text>
</comment>
<dbReference type="Pfam" id="PF00075">
    <property type="entry name" value="RNase_H"/>
    <property type="match status" value="1"/>
</dbReference>
<dbReference type="InterPro" id="IPR012337">
    <property type="entry name" value="RNaseH-like_sf"/>
</dbReference>
<reference evidence="2 3" key="1">
    <citation type="journal article" date="2015" name="Nature">
        <title>rRNA introns, odd ribosomes, and small enigmatic genomes across a large radiation of phyla.</title>
        <authorList>
            <person name="Brown C.T."/>
            <person name="Hug L.A."/>
            <person name="Thomas B.C."/>
            <person name="Sharon I."/>
            <person name="Castelle C.J."/>
            <person name="Singh A."/>
            <person name="Wilkins M.J."/>
            <person name="Williams K.H."/>
            <person name="Banfield J.F."/>
        </authorList>
    </citation>
    <scope>NUCLEOTIDE SEQUENCE [LARGE SCALE GENOMIC DNA]</scope>
</reference>
<dbReference type="GO" id="GO:0003676">
    <property type="term" value="F:nucleic acid binding"/>
    <property type="evidence" value="ECO:0007669"/>
    <property type="project" value="InterPro"/>
</dbReference>
<dbReference type="PANTHER" id="PTHR47723">
    <property type="entry name" value="OS05G0353850 PROTEIN"/>
    <property type="match status" value="1"/>
</dbReference>
<gene>
    <name evidence="2" type="ORF">UV11_C0025G0011</name>
</gene>
<protein>
    <submittedName>
        <fullName evidence="2">Ribonuclease H</fullName>
    </submittedName>
</protein>
<proteinExistence type="predicted"/>
<dbReference type="EMBL" id="LCDF01000025">
    <property type="protein sequence ID" value="KKS46739.1"/>
    <property type="molecule type" value="Genomic_DNA"/>
</dbReference>
<dbReference type="InterPro" id="IPR053151">
    <property type="entry name" value="RNase_H-like"/>
</dbReference>
<dbReference type="GO" id="GO:0004523">
    <property type="term" value="F:RNA-DNA hybrid ribonuclease activity"/>
    <property type="evidence" value="ECO:0007669"/>
    <property type="project" value="InterPro"/>
</dbReference>
<sequence length="122" mass="13524">MEKSKKIIVYTDGGSRGNPGPAALGVVIKDEKGNLIKKYGEALGAKTNNEAEYAAVVSALKKIKALFGKEKTKKMVVDMRMDSELVAKQLTGKYKIEVERLFPLFIKIWNLKMDFKNISGAE</sequence>
<feature type="domain" description="RNase H type-1" evidence="1">
    <location>
        <begin position="3"/>
        <end position="122"/>
    </location>
</feature>
<dbReference type="STRING" id="1618659.UV11_C0025G0011"/>
<dbReference type="PROSITE" id="PS50879">
    <property type="entry name" value="RNASE_H_1"/>
    <property type="match status" value="1"/>
</dbReference>
<dbReference type="SUPFAM" id="SSF53098">
    <property type="entry name" value="Ribonuclease H-like"/>
    <property type="match status" value="1"/>
</dbReference>
<evidence type="ECO:0000313" key="2">
    <source>
        <dbReference type="EMBL" id="KKS46739.1"/>
    </source>
</evidence>
<evidence type="ECO:0000259" key="1">
    <source>
        <dbReference type="PROSITE" id="PS50879"/>
    </source>
</evidence>
<dbReference type="Gene3D" id="3.30.420.10">
    <property type="entry name" value="Ribonuclease H-like superfamily/Ribonuclease H"/>
    <property type="match status" value="1"/>
</dbReference>
<dbReference type="InterPro" id="IPR002156">
    <property type="entry name" value="RNaseH_domain"/>
</dbReference>